<organism evidence="1 2">
    <name type="scientific">Pseudomonas mandelii JR-1</name>
    <dbReference type="NCBI Taxonomy" id="1147786"/>
    <lineage>
        <taxon>Bacteria</taxon>
        <taxon>Pseudomonadati</taxon>
        <taxon>Pseudomonadota</taxon>
        <taxon>Gammaproteobacteria</taxon>
        <taxon>Pseudomonadales</taxon>
        <taxon>Pseudomonadaceae</taxon>
        <taxon>Pseudomonas</taxon>
    </lineage>
</organism>
<proteinExistence type="predicted"/>
<sequence>MSELVPYAVHYLLDGVRQHFFKLAEQFSDVDAIRSASAHAFPQSDGKIAAHASPETARLSAEQLGITQIRWNEAI</sequence>
<dbReference type="Pfam" id="PF20192">
    <property type="entry name" value="DUF6555"/>
    <property type="match status" value="1"/>
</dbReference>
<evidence type="ECO:0000313" key="2">
    <source>
        <dbReference type="Proteomes" id="UP000026913"/>
    </source>
</evidence>
<dbReference type="KEGG" id="pman:OU5_6154"/>
<evidence type="ECO:0000313" key="1">
    <source>
        <dbReference type="EMBL" id="AHZ73233.1"/>
    </source>
</evidence>
<dbReference type="RefSeq" id="WP_010455064.1">
    <property type="nucleotide sequence ID" value="NZ_CP005960.1"/>
</dbReference>
<accession>A0A024ELI8</accession>
<dbReference type="Proteomes" id="UP000026913">
    <property type="component" value="Chromosome"/>
</dbReference>
<gene>
    <name evidence="1" type="ORF">OU5_6154</name>
</gene>
<protein>
    <submittedName>
        <fullName evidence="1">Uncharacterized protein</fullName>
    </submittedName>
</protein>
<dbReference type="AlphaFoldDB" id="A0A024ELI8"/>
<name>A0A024ELI8_9PSED</name>
<dbReference type="OrthoDB" id="6902194at2"/>
<reference evidence="1 2" key="1">
    <citation type="journal article" date="2012" name="J. Bacteriol.">
        <title>Genome sequence of cold-adapted Pseudomonas mandelii strain JR-1.</title>
        <authorList>
            <person name="Jang S.H."/>
            <person name="Kim J."/>
            <person name="Kim J."/>
            <person name="Hong S."/>
            <person name="Lee C."/>
        </authorList>
    </citation>
    <scope>NUCLEOTIDE SEQUENCE [LARGE SCALE GENOMIC DNA]</scope>
    <source>
        <strain evidence="1 2">JR-1</strain>
    </source>
</reference>
<dbReference type="EMBL" id="CP005960">
    <property type="protein sequence ID" value="AHZ73233.1"/>
    <property type="molecule type" value="Genomic_DNA"/>
</dbReference>
<dbReference type="InterPro" id="IPR046685">
    <property type="entry name" value="DUF6555"/>
</dbReference>
<dbReference type="HOGENOM" id="CLU_2668290_0_0_6"/>